<dbReference type="RefSeq" id="WP_265143380.1">
    <property type="nucleotide sequence ID" value="NZ_JAPCHZ010000001.1"/>
</dbReference>
<evidence type="ECO:0008006" key="3">
    <source>
        <dbReference type="Google" id="ProtNLM"/>
    </source>
</evidence>
<proteinExistence type="predicted"/>
<gene>
    <name evidence="1" type="ORF">OK344_02980</name>
</gene>
<keyword evidence="2" id="KW-1185">Reference proteome</keyword>
<evidence type="ECO:0000313" key="1">
    <source>
        <dbReference type="EMBL" id="MCW4451166.1"/>
    </source>
</evidence>
<reference evidence="1 2" key="1">
    <citation type="submission" date="2022-10" db="EMBL/GenBank/DDBJ databases">
        <title>Kaistella sp. BT-6-1-3.</title>
        <authorList>
            <person name="Ai J."/>
            <person name="Deng Z."/>
        </authorList>
    </citation>
    <scope>NUCLEOTIDE SEQUENCE [LARGE SCALE GENOMIC DNA]</scope>
    <source>
        <strain evidence="1 2">BT6-1-3</strain>
    </source>
</reference>
<name>A0ABT3JKC9_9FLAO</name>
<dbReference type="EMBL" id="JAPCHZ010000001">
    <property type="protein sequence ID" value="MCW4451166.1"/>
    <property type="molecule type" value="Genomic_DNA"/>
</dbReference>
<comment type="caution">
    <text evidence="1">The sequence shown here is derived from an EMBL/GenBank/DDBJ whole genome shotgun (WGS) entry which is preliminary data.</text>
</comment>
<organism evidence="1 2">
    <name type="scientific">Kaistella yananensis</name>
    <dbReference type="NCBI Taxonomy" id="2989820"/>
    <lineage>
        <taxon>Bacteria</taxon>
        <taxon>Pseudomonadati</taxon>
        <taxon>Bacteroidota</taxon>
        <taxon>Flavobacteriia</taxon>
        <taxon>Flavobacteriales</taxon>
        <taxon>Weeksellaceae</taxon>
        <taxon>Chryseobacterium group</taxon>
        <taxon>Kaistella</taxon>
    </lineage>
</organism>
<sequence>MYYQELIDRLWRFNENTRLGAIAIAMYLYLLKMGNENNSYKVVVSDGVISATLGITRKTVKTTKKRLKNYELIQFEAKKGLPCSYRLILNYNLNIETLEKTPEKSQPESESFVEEEVEFFSSKAISSDVLPNDKLLITELSKPTEPNPSEDSKNPTFEEFLAYAKTLDSYKEELDSDIKEKYQTWEKNNWLNNFGRPIKNWKSSLKSVLPYLSNNLNAENASVEIPTINRPNSP</sequence>
<dbReference type="Proteomes" id="UP001209107">
    <property type="component" value="Unassembled WGS sequence"/>
</dbReference>
<protein>
    <recommendedName>
        <fullName evidence="3">Transcriptional regulator</fullName>
    </recommendedName>
</protein>
<evidence type="ECO:0000313" key="2">
    <source>
        <dbReference type="Proteomes" id="UP001209107"/>
    </source>
</evidence>
<accession>A0ABT3JKC9</accession>